<organism evidence="1">
    <name type="scientific">Pectobacterium atrosepticum</name>
    <name type="common">Erwinia carotovora subsp. atroseptica</name>
    <dbReference type="NCBI Taxonomy" id="29471"/>
    <lineage>
        <taxon>Bacteria</taxon>
        <taxon>Pseudomonadati</taxon>
        <taxon>Pseudomonadota</taxon>
        <taxon>Gammaproteobacteria</taxon>
        <taxon>Enterobacterales</taxon>
        <taxon>Pectobacteriaceae</taxon>
        <taxon>Pectobacterium</taxon>
    </lineage>
</organism>
<proteinExistence type="predicted"/>
<evidence type="ECO:0000313" key="1">
    <source>
        <dbReference type="EMBL" id="AFH56872.1"/>
    </source>
</evidence>
<dbReference type="KEGG" id="patr:EV46_04780"/>
<dbReference type="SUPFAM" id="SSF50118">
    <property type="entry name" value="Cell growth inhibitor/plasmid maintenance toxic component"/>
    <property type="match status" value="1"/>
</dbReference>
<dbReference type="PATRIC" id="fig|29471.24.peg.978"/>
<accession>M4GXS1</accession>
<dbReference type="Pfam" id="PF02452">
    <property type="entry name" value="PemK_toxin"/>
    <property type="match status" value="1"/>
</dbReference>
<dbReference type="OMA" id="IWHVNGD"/>
<dbReference type="PANTHER" id="PTHR33988:SF3">
    <property type="entry name" value="ENDORIBONUCLEASE TOXIN CHPB-RELATED"/>
    <property type="match status" value="1"/>
</dbReference>
<dbReference type="GO" id="GO:0006402">
    <property type="term" value="P:mRNA catabolic process"/>
    <property type="evidence" value="ECO:0007669"/>
    <property type="project" value="TreeGrafter"/>
</dbReference>
<dbReference type="AlphaFoldDB" id="M4GXS1"/>
<dbReference type="EMBL" id="JQ771054">
    <property type="protein sequence ID" value="AFH56872.1"/>
    <property type="molecule type" value="Genomic_DNA"/>
</dbReference>
<dbReference type="GO" id="GO:0004521">
    <property type="term" value="F:RNA endonuclease activity"/>
    <property type="evidence" value="ECO:0007669"/>
    <property type="project" value="TreeGrafter"/>
</dbReference>
<dbReference type="InterPro" id="IPR003477">
    <property type="entry name" value="PemK-like"/>
</dbReference>
<name>M4GXS1_PECAT</name>
<dbReference type="GO" id="GO:0003677">
    <property type="term" value="F:DNA binding"/>
    <property type="evidence" value="ECO:0007669"/>
    <property type="project" value="InterPro"/>
</dbReference>
<gene>
    <name evidence="1" type="ORF">KCQ_13140</name>
</gene>
<reference evidence="1" key="1">
    <citation type="submission" date="2012-03" db="EMBL/GenBank/DDBJ databases">
        <title>First horizontally acquired island (HAI) in Pectobacterium atrosepticum type strain ICMP1526 encoding coronafacic acid (cfa) biosynthetic cluster.</title>
        <authorList>
            <person name="Panda P."/>
            <person name="Fiers M.W.E.J."/>
            <person name="Pitman A.R."/>
        </authorList>
    </citation>
    <scope>NUCLEOTIDE SEQUENCE</scope>
    <source>
        <strain evidence="1">ICMP1526</strain>
    </source>
</reference>
<dbReference type="Gene3D" id="2.30.30.110">
    <property type="match status" value="1"/>
</dbReference>
<dbReference type="GO" id="GO:0016075">
    <property type="term" value="P:rRNA catabolic process"/>
    <property type="evidence" value="ECO:0007669"/>
    <property type="project" value="TreeGrafter"/>
</dbReference>
<protein>
    <submittedName>
        <fullName evidence="1">Putative plasmid-like protein</fullName>
    </submittedName>
</protein>
<dbReference type="InterPro" id="IPR011067">
    <property type="entry name" value="Plasmid_toxin/cell-grow_inhib"/>
</dbReference>
<dbReference type="PANTHER" id="PTHR33988">
    <property type="entry name" value="ENDORIBONUCLEASE MAZF-RELATED"/>
    <property type="match status" value="1"/>
</dbReference>
<sequence>MMARMPKRGEIWLVNPDPIAGREIAGPHYFLVISVDTVNKETGVTACAAITSGAGSLREKNIVVYIGGGDTEKGKVTGVILCHQLNSLDFQARSAKYIDTVSPQVMADVEITLANILGI</sequence>